<protein>
    <submittedName>
        <fullName evidence="1">Uncharacterized protein</fullName>
    </submittedName>
</protein>
<proteinExistence type="predicted"/>
<dbReference type="AlphaFoldDB" id="A0AAD5SMA8"/>
<gene>
    <name evidence="1" type="ORF">HK097_003913</name>
</gene>
<evidence type="ECO:0000313" key="1">
    <source>
        <dbReference type="EMBL" id="KAJ3053586.1"/>
    </source>
</evidence>
<name>A0AAD5SMA8_9FUNG</name>
<dbReference type="EMBL" id="JADGJD010000197">
    <property type="protein sequence ID" value="KAJ3053586.1"/>
    <property type="molecule type" value="Genomic_DNA"/>
</dbReference>
<organism evidence="1 2">
    <name type="scientific">Rhizophlyctis rosea</name>
    <dbReference type="NCBI Taxonomy" id="64517"/>
    <lineage>
        <taxon>Eukaryota</taxon>
        <taxon>Fungi</taxon>
        <taxon>Fungi incertae sedis</taxon>
        <taxon>Chytridiomycota</taxon>
        <taxon>Chytridiomycota incertae sedis</taxon>
        <taxon>Chytridiomycetes</taxon>
        <taxon>Rhizophlyctidales</taxon>
        <taxon>Rhizophlyctidaceae</taxon>
        <taxon>Rhizophlyctis</taxon>
    </lineage>
</organism>
<reference evidence="1" key="1">
    <citation type="submission" date="2020-05" db="EMBL/GenBank/DDBJ databases">
        <title>Phylogenomic resolution of chytrid fungi.</title>
        <authorList>
            <person name="Stajich J.E."/>
            <person name="Amses K."/>
            <person name="Simmons R."/>
            <person name="Seto K."/>
            <person name="Myers J."/>
            <person name="Bonds A."/>
            <person name="Quandt C.A."/>
            <person name="Barry K."/>
            <person name="Liu P."/>
            <person name="Grigoriev I."/>
            <person name="Longcore J.E."/>
            <person name="James T.Y."/>
        </authorList>
    </citation>
    <scope>NUCLEOTIDE SEQUENCE</scope>
    <source>
        <strain evidence="1">JEL0318</strain>
    </source>
</reference>
<comment type="caution">
    <text evidence="1">The sequence shown here is derived from an EMBL/GenBank/DDBJ whole genome shotgun (WGS) entry which is preliminary data.</text>
</comment>
<sequence>MSQTLAPNEHFFKKLPELVLHAILNNHIGEDILLRYDTATYACLCSVDRFFCHNLRLKLKRSLLIVQASREEQMLSLYKNPENANKYVFDLRSISLMMRLVNNPYFDPNTYLSGFLSTYRQEPNDVFFFASCFHIMAPRQESLEYQPHPALKCLFLKTVSVDGETEHDGQEAGAAESWRYACVFINGDFRPNLAESRDGPGYVVDYMKVFKSSAGPQAARLSTNFDVKVELHEGNL</sequence>
<evidence type="ECO:0000313" key="2">
    <source>
        <dbReference type="Proteomes" id="UP001212841"/>
    </source>
</evidence>
<keyword evidence="2" id="KW-1185">Reference proteome</keyword>
<accession>A0AAD5SMA8</accession>
<dbReference type="Proteomes" id="UP001212841">
    <property type="component" value="Unassembled WGS sequence"/>
</dbReference>